<evidence type="ECO:0000256" key="1">
    <source>
        <dbReference type="SAM" id="Phobius"/>
    </source>
</evidence>
<keyword evidence="1" id="KW-1133">Transmembrane helix</keyword>
<accession>A0A1G8IKM6</accession>
<gene>
    <name evidence="2" type="ORF">SAMN05192581_1005116</name>
    <name evidence="3" type="ORF">SAMN05192582_103026</name>
</gene>
<evidence type="ECO:0000313" key="4">
    <source>
        <dbReference type="Proteomes" id="UP000181870"/>
    </source>
</evidence>
<dbReference type="Proteomes" id="UP000183670">
    <property type="component" value="Unassembled WGS sequence"/>
</dbReference>
<dbReference type="RefSeq" id="WP_175486882.1">
    <property type="nucleotide sequence ID" value="NZ_CAKJYZ010000002.1"/>
</dbReference>
<dbReference type="EMBL" id="FNDO01000030">
    <property type="protein sequence ID" value="SDI19588.1"/>
    <property type="molecule type" value="Genomic_DNA"/>
</dbReference>
<evidence type="ECO:0000313" key="2">
    <source>
        <dbReference type="EMBL" id="SDB75999.1"/>
    </source>
</evidence>
<keyword evidence="1" id="KW-0812">Transmembrane</keyword>
<keyword evidence="1" id="KW-0472">Membrane</keyword>
<dbReference type="Proteomes" id="UP000181870">
    <property type="component" value="Unassembled WGS sequence"/>
</dbReference>
<sequence length="57" mass="6539">MNSSIFEQRSRFAMIGALMVIISLMFLFYMGSSLVSSTKKYLQQIHEIEITCIDADE</sequence>
<proteinExistence type="predicted"/>
<dbReference type="EMBL" id="FMYE01000005">
    <property type="protein sequence ID" value="SDB75999.1"/>
    <property type="molecule type" value="Genomic_DNA"/>
</dbReference>
<organism evidence="3 4">
    <name type="scientific">Bacteroides ovatus</name>
    <dbReference type="NCBI Taxonomy" id="28116"/>
    <lineage>
        <taxon>Bacteria</taxon>
        <taxon>Pseudomonadati</taxon>
        <taxon>Bacteroidota</taxon>
        <taxon>Bacteroidia</taxon>
        <taxon>Bacteroidales</taxon>
        <taxon>Bacteroidaceae</taxon>
        <taxon>Bacteroides</taxon>
    </lineage>
</organism>
<evidence type="ECO:0000313" key="5">
    <source>
        <dbReference type="Proteomes" id="UP000183670"/>
    </source>
</evidence>
<reference evidence="4 5" key="1">
    <citation type="submission" date="2016-10" db="EMBL/GenBank/DDBJ databases">
        <authorList>
            <person name="de Groot N.N."/>
        </authorList>
    </citation>
    <scope>NUCLEOTIDE SEQUENCE [LARGE SCALE GENOMIC DNA]</scope>
    <source>
        <strain evidence="2 5">NLAE-zl-C500</strain>
        <strain evidence="3 4">NLAE-zl-C57</strain>
    </source>
</reference>
<dbReference type="AlphaFoldDB" id="A0A1G8IKM6"/>
<evidence type="ECO:0000313" key="3">
    <source>
        <dbReference type="EMBL" id="SDI19588.1"/>
    </source>
</evidence>
<name>A0A1G8IKM6_BACOV</name>
<feature type="transmembrane region" description="Helical" evidence="1">
    <location>
        <begin position="12"/>
        <end position="31"/>
    </location>
</feature>
<protein>
    <submittedName>
        <fullName evidence="3">Uncharacterized protein</fullName>
    </submittedName>
</protein>